<dbReference type="EMBL" id="CAJOBC010075241">
    <property type="protein sequence ID" value="CAF4256482.1"/>
    <property type="molecule type" value="Genomic_DNA"/>
</dbReference>
<accession>A0A815J0P3</accession>
<organism evidence="1 3">
    <name type="scientific">Didymodactylos carnosus</name>
    <dbReference type="NCBI Taxonomy" id="1234261"/>
    <lineage>
        <taxon>Eukaryota</taxon>
        <taxon>Metazoa</taxon>
        <taxon>Spiralia</taxon>
        <taxon>Gnathifera</taxon>
        <taxon>Rotifera</taxon>
        <taxon>Eurotatoria</taxon>
        <taxon>Bdelloidea</taxon>
        <taxon>Philodinida</taxon>
        <taxon>Philodinidae</taxon>
        <taxon>Didymodactylos</taxon>
    </lineage>
</organism>
<reference evidence="1" key="1">
    <citation type="submission" date="2021-02" db="EMBL/GenBank/DDBJ databases">
        <authorList>
            <person name="Nowell W R."/>
        </authorList>
    </citation>
    <scope>NUCLEOTIDE SEQUENCE</scope>
</reference>
<evidence type="ECO:0000313" key="1">
    <source>
        <dbReference type="EMBL" id="CAF1370518.1"/>
    </source>
</evidence>
<sequence>MKKLIEQFQDYACIDVIYDFDRTVQIKSFTERHSNKMTTKQTYELTELSELPSGYDYDQFISINRAAIAILIRNCWLKMVQQIPKNKIFIVAGPDTKTFQLTNNNVIESTDLACNQSEADTRMFVHVNHISHNSKYAQIVLKVTDIDIVVLAVGYANQFQNELIVNSSPSPTNQKFINCSKLSNECRTRHKIKPKLFILHALSGCDSTSFIRNVSKKKHLKHL</sequence>
<protein>
    <submittedName>
        <fullName evidence="1">Uncharacterized protein</fullName>
    </submittedName>
</protein>
<dbReference type="Proteomes" id="UP000681722">
    <property type="component" value="Unassembled WGS sequence"/>
</dbReference>
<dbReference type="OrthoDB" id="5987889at2759"/>
<evidence type="ECO:0000313" key="3">
    <source>
        <dbReference type="Proteomes" id="UP000663829"/>
    </source>
</evidence>
<gene>
    <name evidence="1" type="ORF">GPM918_LOCUS31832</name>
    <name evidence="2" type="ORF">SRO942_LOCUS32487</name>
</gene>
<name>A0A815J0P3_9BILA</name>
<comment type="caution">
    <text evidence="1">The sequence shown here is derived from an EMBL/GenBank/DDBJ whole genome shotgun (WGS) entry which is preliminary data.</text>
</comment>
<dbReference type="Proteomes" id="UP000663829">
    <property type="component" value="Unassembled WGS sequence"/>
</dbReference>
<keyword evidence="3" id="KW-1185">Reference proteome</keyword>
<proteinExistence type="predicted"/>
<evidence type="ECO:0000313" key="2">
    <source>
        <dbReference type="EMBL" id="CAF4256482.1"/>
    </source>
</evidence>
<dbReference type="EMBL" id="CAJNOQ010015883">
    <property type="protein sequence ID" value="CAF1370518.1"/>
    <property type="molecule type" value="Genomic_DNA"/>
</dbReference>
<dbReference type="AlphaFoldDB" id="A0A815J0P3"/>